<evidence type="ECO:0000256" key="3">
    <source>
        <dbReference type="ARBA" id="ARBA00022777"/>
    </source>
</evidence>
<evidence type="ECO:0000256" key="2">
    <source>
        <dbReference type="ARBA" id="ARBA00022741"/>
    </source>
</evidence>
<dbReference type="Gene3D" id="3.40.50.300">
    <property type="entry name" value="P-loop containing nucleotide triphosphate hydrolases"/>
    <property type="match status" value="1"/>
</dbReference>
<gene>
    <name evidence="5" type="ORF">AAG570_011407</name>
</gene>
<evidence type="ECO:0000313" key="6">
    <source>
        <dbReference type="Proteomes" id="UP001558652"/>
    </source>
</evidence>
<dbReference type="InterPro" id="IPR000850">
    <property type="entry name" value="Adenylat/UMP-CMP_kin"/>
</dbReference>
<evidence type="ECO:0000256" key="1">
    <source>
        <dbReference type="ARBA" id="ARBA00022679"/>
    </source>
</evidence>
<dbReference type="Pfam" id="PF00406">
    <property type="entry name" value="ADK"/>
    <property type="match status" value="1"/>
</dbReference>
<dbReference type="PANTHER" id="PTHR23359">
    <property type="entry name" value="NUCLEOTIDE KINASE"/>
    <property type="match status" value="1"/>
</dbReference>
<dbReference type="GO" id="GO:0000166">
    <property type="term" value="F:nucleotide binding"/>
    <property type="evidence" value="ECO:0007669"/>
    <property type="project" value="UniProtKB-KW"/>
</dbReference>
<evidence type="ECO:0000313" key="5">
    <source>
        <dbReference type="EMBL" id="KAL1131795.1"/>
    </source>
</evidence>
<feature type="region of interest" description="Disordered" evidence="4">
    <location>
        <begin position="451"/>
        <end position="470"/>
    </location>
</feature>
<protein>
    <recommendedName>
        <fullName evidence="7">Adenylate kinase 8</fullName>
    </recommendedName>
</protein>
<keyword evidence="6" id="KW-1185">Reference proteome</keyword>
<organism evidence="5 6">
    <name type="scientific">Ranatra chinensis</name>
    <dbReference type="NCBI Taxonomy" id="642074"/>
    <lineage>
        <taxon>Eukaryota</taxon>
        <taxon>Metazoa</taxon>
        <taxon>Ecdysozoa</taxon>
        <taxon>Arthropoda</taxon>
        <taxon>Hexapoda</taxon>
        <taxon>Insecta</taxon>
        <taxon>Pterygota</taxon>
        <taxon>Neoptera</taxon>
        <taxon>Paraneoptera</taxon>
        <taxon>Hemiptera</taxon>
        <taxon>Heteroptera</taxon>
        <taxon>Panheteroptera</taxon>
        <taxon>Nepomorpha</taxon>
        <taxon>Nepidae</taxon>
        <taxon>Ranatrinae</taxon>
        <taxon>Ranatra</taxon>
    </lineage>
</organism>
<sequence>MAVPASKRKLKMSPTLAPYLERHRIYELFFEIGSLLAVEKPKDHILFLRNFFYNMRLKRDRPRVVLIAPPHVDTQKLAYFMCKTLGAEPISLDDITLNIPTEVTLTFKELEPESARLAETARYLTAKEHVLRKGWVFYGYPRTRLEGRVMLRLGVIPTHTIHIVPSHDMYSPNDAWRESLQSWSAERLKEAVDKYKLNIIDLKEIFKSTFQDVAVRARSLEELAKICNGYVKRCPFKRPPMLYRIALVGTRGSCRRSLASMLAVKFNLVHVDVIRLVDQGRVMENELGEQIRRCDKYNCKIFGNIILELLNRRLLKQDCLDQGWILTNFPRDRADMEALDRFPQPPNRVIVLAADTGKCLARLRRRRINDRTGRMEYPKPPAGESAVGDVLKYRAHPDDRPQLVRQEQEYFSQHVQDLLEYCGDTCSVVSVSRGDLHAVVERLCGVIVAPSPSAEPRWPPPGRPSVSAPSSGIRLAPIPPQLHDHLPSTMDTLYFPYRGFQGVTFDQPRPKPSDST</sequence>
<comment type="caution">
    <text evidence="5">The sequence shown here is derived from an EMBL/GenBank/DDBJ whole genome shotgun (WGS) entry which is preliminary data.</text>
</comment>
<dbReference type="EMBL" id="JBFDAA010000006">
    <property type="protein sequence ID" value="KAL1131795.1"/>
    <property type="molecule type" value="Genomic_DNA"/>
</dbReference>
<dbReference type="InterPro" id="IPR027417">
    <property type="entry name" value="P-loop_NTPase"/>
</dbReference>
<reference evidence="5 6" key="1">
    <citation type="submission" date="2024-07" db="EMBL/GenBank/DDBJ databases">
        <title>Chromosome-level genome assembly of the water stick insect Ranatra chinensis (Heteroptera: Nepidae).</title>
        <authorList>
            <person name="Liu X."/>
        </authorList>
    </citation>
    <scope>NUCLEOTIDE SEQUENCE [LARGE SCALE GENOMIC DNA]</scope>
    <source>
        <strain evidence="5">Cailab_2021Rc</strain>
        <tissue evidence="5">Muscle</tissue>
    </source>
</reference>
<evidence type="ECO:0008006" key="7">
    <source>
        <dbReference type="Google" id="ProtNLM"/>
    </source>
</evidence>
<dbReference type="AlphaFoldDB" id="A0ABD0YKJ2"/>
<dbReference type="Proteomes" id="UP001558652">
    <property type="component" value="Unassembled WGS sequence"/>
</dbReference>
<dbReference type="CDD" id="cd22979">
    <property type="entry name" value="DD_AK8"/>
    <property type="match status" value="1"/>
</dbReference>
<dbReference type="SUPFAM" id="SSF52540">
    <property type="entry name" value="P-loop containing nucleoside triphosphate hydrolases"/>
    <property type="match status" value="1"/>
</dbReference>
<evidence type="ECO:0000256" key="4">
    <source>
        <dbReference type="SAM" id="MobiDB-lite"/>
    </source>
</evidence>
<keyword evidence="1" id="KW-0808">Transferase</keyword>
<keyword evidence="3" id="KW-0418">Kinase</keyword>
<dbReference type="GO" id="GO:0016301">
    <property type="term" value="F:kinase activity"/>
    <property type="evidence" value="ECO:0007669"/>
    <property type="project" value="UniProtKB-KW"/>
</dbReference>
<proteinExistence type="predicted"/>
<accession>A0ABD0YKJ2</accession>
<name>A0ABD0YKJ2_9HEMI</name>
<keyword evidence="2" id="KW-0547">Nucleotide-binding</keyword>